<dbReference type="AlphaFoldDB" id="A0AA41VVD2"/>
<organism evidence="2 3">
    <name type="scientific">Papaver nudicaule</name>
    <name type="common">Iceland poppy</name>
    <dbReference type="NCBI Taxonomy" id="74823"/>
    <lineage>
        <taxon>Eukaryota</taxon>
        <taxon>Viridiplantae</taxon>
        <taxon>Streptophyta</taxon>
        <taxon>Embryophyta</taxon>
        <taxon>Tracheophyta</taxon>
        <taxon>Spermatophyta</taxon>
        <taxon>Magnoliopsida</taxon>
        <taxon>Ranunculales</taxon>
        <taxon>Papaveraceae</taxon>
        <taxon>Papaveroideae</taxon>
        <taxon>Papaver</taxon>
    </lineage>
</organism>
<dbReference type="Gene3D" id="2.130.10.120">
    <property type="entry name" value="Prolyl oligopeptidase, N-terminal domain"/>
    <property type="match status" value="1"/>
</dbReference>
<dbReference type="EMBL" id="JAJJMA010302017">
    <property type="protein sequence ID" value="MCL7048215.1"/>
    <property type="molecule type" value="Genomic_DNA"/>
</dbReference>
<dbReference type="GO" id="GO:0009507">
    <property type="term" value="C:chloroplast"/>
    <property type="evidence" value="ECO:0007669"/>
    <property type="project" value="TreeGrafter"/>
</dbReference>
<sequence>MVSPTFLNLKISFSNLIILRKPSLHSYNPLFLLHKSFSSLCNNENLFSPPIPKKVSYKHSAHGVQWEDPYHWMSNTKDPDLSSYLNQENSYTEAFMADTKKLQQKLLSEMKSRMPPKISTPPERWGPWLYYHCMPEGKEYPVLCRKLKRRDNSWMDAVAKFVGAGTERPEKLLDWNEIAEQFGYVHVGTCRVSPDHNYLAYTLDTTGSENFMLQIKDHRTGHILPKVRVDGVVSLAWAKDSQTLFYTVSDETQRPY</sequence>
<evidence type="ECO:0000313" key="3">
    <source>
        <dbReference type="Proteomes" id="UP001177140"/>
    </source>
</evidence>
<proteinExistence type="predicted"/>
<name>A0AA41VVD2_PAPNU</name>
<evidence type="ECO:0000259" key="1">
    <source>
        <dbReference type="Pfam" id="PF02897"/>
    </source>
</evidence>
<dbReference type="SUPFAM" id="SSF50993">
    <property type="entry name" value="Peptidase/esterase 'gauge' domain"/>
    <property type="match status" value="1"/>
</dbReference>
<gene>
    <name evidence="2" type="ORF">MKW94_009034</name>
</gene>
<feature type="non-terminal residue" evidence="2">
    <location>
        <position position="1"/>
    </location>
</feature>
<accession>A0AA41VVD2</accession>
<dbReference type="PANTHER" id="PTHR11757">
    <property type="entry name" value="PROTEASE FAMILY S9A OLIGOPEPTIDASE"/>
    <property type="match status" value="1"/>
</dbReference>
<protein>
    <recommendedName>
        <fullName evidence="1">Peptidase S9A N-terminal domain-containing protein</fullName>
    </recommendedName>
</protein>
<keyword evidence="3" id="KW-1185">Reference proteome</keyword>
<dbReference type="GO" id="GO:0004252">
    <property type="term" value="F:serine-type endopeptidase activity"/>
    <property type="evidence" value="ECO:0007669"/>
    <property type="project" value="InterPro"/>
</dbReference>
<dbReference type="Proteomes" id="UP001177140">
    <property type="component" value="Unassembled WGS sequence"/>
</dbReference>
<dbReference type="InterPro" id="IPR051543">
    <property type="entry name" value="Serine_Peptidase_S9A"/>
</dbReference>
<feature type="domain" description="Peptidase S9A N-terminal" evidence="1">
    <location>
        <begin position="49"/>
        <end position="255"/>
    </location>
</feature>
<dbReference type="PANTHER" id="PTHR11757:SF12">
    <property type="entry name" value="PROLYL ENDOPEPTIDASE"/>
    <property type="match status" value="1"/>
</dbReference>
<dbReference type="Pfam" id="PF02897">
    <property type="entry name" value="Peptidase_S9_N"/>
    <property type="match status" value="1"/>
</dbReference>
<dbReference type="InterPro" id="IPR023302">
    <property type="entry name" value="Pept_S9A_N"/>
</dbReference>
<comment type="caution">
    <text evidence="2">The sequence shown here is derived from an EMBL/GenBank/DDBJ whole genome shotgun (WGS) entry which is preliminary data.</text>
</comment>
<reference evidence="2" key="1">
    <citation type="submission" date="2022-03" db="EMBL/GenBank/DDBJ databases">
        <title>A functionally conserved STORR gene fusion in Papaver species that diverged 16.8 million years ago.</title>
        <authorList>
            <person name="Catania T."/>
        </authorList>
    </citation>
    <scope>NUCLEOTIDE SEQUENCE</scope>
    <source>
        <strain evidence="2">S-191538</strain>
    </source>
</reference>
<evidence type="ECO:0000313" key="2">
    <source>
        <dbReference type="EMBL" id="MCL7048215.1"/>
    </source>
</evidence>